<dbReference type="Pfam" id="PF01344">
    <property type="entry name" value="Kelch_1"/>
    <property type="match status" value="1"/>
</dbReference>
<dbReference type="Gene3D" id="1.25.40.420">
    <property type="match status" value="1"/>
</dbReference>
<dbReference type="SUPFAM" id="SSF117281">
    <property type="entry name" value="Kelch motif"/>
    <property type="match status" value="1"/>
</dbReference>
<evidence type="ECO:0000256" key="1">
    <source>
        <dbReference type="ARBA" id="ARBA00022441"/>
    </source>
</evidence>
<dbReference type="InterPro" id="IPR011705">
    <property type="entry name" value="BACK"/>
</dbReference>
<protein>
    <recommendedName>
        <fullName evidence="3">BTB domain-containing protein</fullName>
    </recommendedName>
</protein>
<dbReference type="Proteomes" id="UP001159427">
    <property type="component" value="Unassembled WGS sequence"/>
</dbReference>
<dbReference type="SMART" id="SM00225">
    <property type="entry name" value="BTB"/>
    <property type="match status" value="1"/>
</dbReference>
<evidence type="ECO:0000313" key="5">
    <source>
        <dbReference type="Proteomes" id="UP001159427"/>
    </source>
</evidence>
<evidence type="ECO:0000256" key="2">
    <source>
        <dbReference type="ARBA" id="ARBA00022737"/>
    </source>
</evidence>
<dbReference type="SMART" id="SM00875">
    <property type="entry name" value="BACK"/>
    <property type="match status" value="1"/>
</dbReference>
<gene>
    <name evidence="4" type="ORF">PEVE_00019424</name>
</gene>
<dbReference type="Pfam" id="PF07707">
    <property type="entry name" value="BACK"/>
    <property type="match status" value="1"/>
</dbReference>
<dbReference type="Gene3D" id="3.30.710.10">
    <property type="entry name" value="Potassium Channel Kv1.1, Chain A"/>
    <property type="match status" value="1"/>
</dbReference>
<keyword evidence="5" id="KW-1185">Reference proteome</keyword>
<dbReference type="SUPFAM" id="SSF54695">
    <property type="entry name" value="POZ domain"/>
    <property type="match status" value="1"/>
</dbReference>
<proteinExistence type="predicted"/>
<dbReference type="Gene3D" id="2.120.10.80">
    <property type="entry name" value="Kelch-type beta propeller"/>
    <property type="match status" value="1"/>
</dbReference>
<dbReference type="PANTHER" id="PTHR45632:SF3">
    <property type="entry name" value="KELCH-LIKE PROTEIN 32"/>
    <property type="match status" value="1"/>
</dbReference>
<keyword evidence="1" id="KW-0880">Kelch repeat</keyword>
<dbReference type="InterPro" id="IPR006652">
    <property type="entry name" value="Kelch_1"/>
</dbReference>
<dbReference type="InterPro" id="IPR000210">
    <property type="entry name" value="BTB/POZ_dom"/>
</dbReference>
<evidence type="ECO:0000313" key="4">
    <source>
        <dbReference type="EMBL" id="CAH3023455.1"/>
    </source>
</evidence>
<reference evidence="4 5" key="1">
    <citation type="submission" date="2022-05" db="EMBL/GenBank/DDBJ databases">
        <authorList>
            <consortium name="Genoscope - CEA"/>
            <person name="William W."/>
        </authorList>
    </citation>
    <scope>NUCLEOTIDE SEQUENCE [LARGE SCALE GENOMIC DNA]</scope>
</reference>
<dbReference type="InterPro" id="IPR017096">
    <property type="entry name" value="BTB-kelch_protein"/>
</dbReference>
<dbReference type="InterPro" id="IPR015915">
    <property type="entry name" value="Kelch-typ_b-propeller"/>
</dbReference>
<dbReference type="PROSITE" id="PS50097">
    <property type="entry name" value="BTB"/>
    <property type="match status" value="1"/>
</dbReference>
<dbReference type="Pfam" id="PF00651">
    <property type="entry name" value="BTB"/>
    <property type="match status" value="1"/>
</dbReference>
<keyword evidence="2" id="KW-0677">Repeat</keyword>
<dbReference type="InterPro" id="IPR011333">
    <property type="entry name" value="SKP1/BTB/POZ_sf"/>
</dbReference>
<comment type="caution">
    <text evidence="4">The sequence shown here is derived from an EMBL/GenBank/DDBJ whole genome shotgun (WGS) entry which is preliminary data.</text>
</comment>
<name>A0ABN8M1X3_9CNID</name>
<accession>A0ABN8M1X3</accession>
<dbReference type="PIRSF" id="PIRSF037037">
    <property type="entry name" value="Kelch-like_protein_gigaxonin"/>
    <property type="match status" value="1"/>
</dbReference>
<feature type="domain" description="BTB" evidence="3">
    <location>
        <begin position="22"/>
        <end position="91"/>
    </location>
</feature>
<dbReference type="EMBL" id="CALNXI010000262">
    <property type="protein sequence ID" value="CAH3023455.1"/>
    <property type="molecule type" value="Genomic_DNA"/>
</dbReference>
<sequence>MVGHSEILLSKCAQFREQGEFIDVYLKVGGEVFSAHCIVLAASSDYFHAMFAHGMKESNQEVIELKDESISAAALKIVLDSIYSGDLQVNDENVLDVLVAADHLQVTSVVQQCCEYLQTQFVQLRFDVQTHCQICTIADRHGLIDLQEATQLKMASMYKDVCGDEEFLSLIDANQYSNLLNRDDLSAPSETFVFTSVMQWIKHKKEERMTVAARVIGAVRLGLVDIKEVIRELNTEEMQRFPEIHLLLHESLLHTCMPSVSSKFAVEKSKLRSTSQLLVAVPPGQNIHYFDFELKIWKPLGKSGEGGRPARTSHYCAETVGNTLYVAGGRPNNTNTDFISCYDLERNVWKTHPHSVGVISSMCTVGDYVYTFGFDCQKPPQRYSLSEGQWQSFANVKGTGEMYFYNSGATALHSDVFVLYGKGFFKNSWLVRNASLHCFDHVRNVWEEKASTCHPHFGSSLFVVNGKLCVAGGKVNANYDGSPHGNPAPVEVYDEENNKWSVVDQKHIPENNLGAVEVDGRVYFIINKFPIDSGIRIPPGEVYPVSLHKWEKLGNISWTAALCYAPIKKKSLKTG</sequence>
<dbReference type="PANTHER" id="PTHR45632">
    <property type="entry name" value="LD33804P"/>
    <property type="match status" value="1"/>
</dbReference>
<organism evidence="4 5">
    <name type="scientific">Porites evermanni</name>
    <dbReference type="NCBI Taxonomy" id="104178"/>
    <lineage>
        <taxon>Eukaryota</taxon>
        <taxon>Metazoa</taxon>
        <taxon>Cnidaria</taxon>
        <taxon>Anthozoa</taxon>
        <taxon>Hexacorallia</taxon>
        <taxon>Scleractinia</taxon>
        <taxon>Fungiina</taxon>
        <taxon>Poritidae</taxon>
        <taxon>Porites</taxon>
    </lineage>
</organism>
<evidence type="ECO:0000259" key="3">
    <source>
        <dbReference type="PROSITE" id="PS50097"/>
    </source>
</evidence>